<evidence type="ECO:0000313" key="2">
    <source>
        <dbReference type="EMBL" id="KUI54322.1"/>
    </source>
</evidence>
<keyword evidence="3" id="KW-1185">Reference proteome</keyword>
<dbReference type="AlphaFoldDB" id="A0A194URJ1"/>
<dbReference type="Proteomes" id="UP000078576">
    <property type="component" value="Unassembled WGS sequence"/>
</dbReference>
<dbReference type="PANTHER" id="PTHR41390:SF1">
    <property type="entry name" value="NADH-UBIQUINONE OXIDOREDUCTASE 213 KDA SUBUNIT"/>
    <property type="match status" value="1"/>
</dbReference>
<dbReference type="PANTHER" id="PTHR41390">
    <property type="entry name" value="CHROMOSOME 7, WHOLE GENOME SHOTGUN SEQUENCE"/>
    <property type="match status" value="1"/>
</dbReference>
<protein>
    <submittedName>
        <fullName evidence="2">Uncharacterized protein</fullName>
    </submittedName>
</protein>
<accession>A0A194URJ1</accession>
<name>A0A194URJ1_CYTMA</name>
<dbReference type="EMBL" id="KN714673">
    <property type="protein sequence ID" value="KUI54322.1"/>
    <property type="molecule type" value="Genomic_DNA"/>
</dbReference>
<proteinExistence type="predicted"/>
<gene>
    <name evidence="2" type="ORF">VP1G_01805</name>
</gene>
<dbReference type="STRING" id="694573.A0A194URJ1"/>
<organism evidence="2 3">
    <name type="scientific">Cytospora mali</name>
    <name type="common">Apple Valsa canker fungus</name>
    <name type="synonym">Valsa mali</name>
    <dbReference type="NCBI Taxonomy" id="578113"/>
    <lineage>
        <taxon>Eukaryota</taxon>
        <taxon>Fungi</taxon>
        <taxon>Dikarya</taxon>
        <taxon>Ascomycota</taxon>
        <taxon>Pezizomycotina</taxon>
        <taxon>Sordariomycetes</taxon>
        <taxon>Sordariomycetidae</taxon>
        <taxon>Diaporthales</taxon>
        <taxon>Cytosporaceae</taxon>
        <taxon>Cytospora</taxon>
    </lineage>
</organism>
<reference evidence="3" key="1">
    <citation type="submission" date="2014-12" db="EMBL/GenBank/DDBJ databases">
        <title>Genome Sequence of Valsa Canker Pathogens Uncovers a Specific Adaption of Colonization on Woody Bark.</title>
        <authorList>
            <person name="Yin Z."/>
            <person name="Liu H."/>
            <person name="Gao X."/>
            <person name="Li Z."/>
            <person name="Song N."/>
            <person name="Ke X."/>
            <person name="Dai Q."/>
            <person name="Wu Y."/>
            <person name="Sun Y."/>
            <person name="Xu J.-R."/>
            <person name="Kang Z.K."/>
            <person name="Wang L."/>
            <person name="Huang L."/>
        </authorList>
    </citation>
    <scope>NUCLEOTIDE SEQUENCE [LARGE SCALE GENOMIC DNA]</scope>
    <source>
        <strain evidence="3">SXYL134</strain>
    </source>
</reference>
<sequence>MSKQPPIVQTQQRASSTKQGDVLDGFTQTILNSLQVGAGAGACGMLFGATAAIIRSTPTPVLFSLVSGFQWFGLSSVFYGTRKLAIARLGPDHKVTPAQKVTASATAGAVCVVPVGLLIRGPRSILPGAFVFSLLGAGGQFAANKWSASDASEKKSGWLDAKWSPFRRIPDEEYENMLEEQLLRLEADIAIVDENLTALRAQKEAEKVAQKEAQKAAEATVSSRDGKS</sequence>
<keyword evidence="1" id="KW-0175">Coiled coil</keyword>
<feature type="coiled-coil region" evidence="1">
    <location>
        <begin position="175"/>
        <end position="202"/>
    </location>
</feature>
<evidence type="ECO:0000256" key="1">
    <source>
        <dbReference type="SAM" id="Coils"/>
    </source>
</evidence>
<dbReference type="OrthoDB" id="5565730at2759"/>
<evidence type="ECO:0000313" key="3">
    <source>
        <dbReference type="Proteomes" id="UP000078576"/>
    </source>
</evidence>